<dbReference type="OrthoDB" id="2921803at2759"/>
<gene>
    <name evidence="1" type="ORF">OBBRIDRAFT_512542</name>
</gene>
<organism evidence="1 2">
    <name type="scientific">Obba rivulosa</name>
    <dbReference type="NCBI Taxonomy" id="1052685"/>
    <lineage>
        <taxon>Eukaryota</taxon>
        <taxon>Fungi</taxon>
        <taxon>Dikarya</taxon>
        <taxon>Basidiomycota</taxon>
        <taxon>Agaricomycotina</taxon>
        <taxon>Agaricomycetes</taxon>
        <taxon>Polyporales</taxon>
        <taxon>Gelatoporiaceae</taxon>
        <taxon>Obba</taxon>
    </lineage>
</organism>
<protein>
    <recommendedName>
        <fullName evidence="3">F-box domain-containing protein</fullName>
    </recommendedName>
</protein>
<dbReference type="EMBL" id="KV722381">
    <property type="protein sequence ID" value="OCH91671.1"/>
    <property type="molecule type" value="Genomic_DNA"/>
</dbReference>
<evidence type="ECO:0000313" key="2">
    <source>
        <dbReference type="Proteomes" id="UP000250043"/>
    </source>
</evidence>
<name>A0A8E2AW43_9APHY</name>
<proteinExistence type="predicted"/>
<dbReference type="Proteomes" id="UP000250043">
    <property type="component" value="Unassembled WGS sequence"/>
</dbReference>
<dbReference type="AlphaFoldDB" id="A0A8E2AW43"/>
<reference evidence="1 2" key="1">
    <citation type="submission" date="2016-07" db="EMBL/GenBank/DDBJ databases">
        <title>Draft genome of the white-rot fungus Obba rivulosa 3A-2.</title>
        <authorList>
            <consortium name="DOE Joint Genome Institute"/>
            <person name="Miettinen O."/>
            <person name="Riley R."/>
            <person name="Acob R."/>
            <person name="Barry K."/>
            <person name="Cullen D."/>
            <person name="De Vries R."/>
            <person name="Hainaut M."/>
            <person name="Hatakka A."/>
            <person name="Henrissat B."/>
            <person name="Hilden K."/>
            <person name="Kuo R."/>
            <person name="Labutti K."/>
            <person name="Lipzen A."/>
            <person name="Makela M.R."/>
            <person name="Sandor L."/>
            <person name="Spatafora J.W."/>
            <person name="Grigoriev I.V."/>
            <person name="Hibbett D.S."/>
        </authorList>
    </citation>
    <scope>NUCLEOTIDE SEQUENCE [LARGE SCALE GENOMIC DNA]</scope>
    <source>
        <strain evidence="1 2">3A-2</strain>
    </source>
</reference>
<evidence type="ECO:0000313" key="1">
    <source>
        <dbReference type="EMBL" id="OCH91671.1"/>
    </source>
</evidence>
<keyword evidence="2" id="KW-1185">Reference proteome</keyword>
<accession>A0A8E2AW43</accession>
<evidence type="ECO:0008006" key="3">
    <source>
        <dbReference type="Google" id="ProtNLM"/>
    </source>
</evidence>
<sequence length="255" mass="28701">MELLRHRTLPAELTDRILDFSHDDEDTLKVCSLVCRAWTPSSRFHMFSTLSIDEDRLDRLAACLLSSPHLAGYVRELVLSFRDSSGFGVFASISPGLVNLHRISITMQLRCRLRSVPTMASVTHLSLYKHLSISTVGKVSNFLRAFPNVQHLHLGLYFTPASSDDDVATAARALESMPLRHLAVGPDMSMLLQCIPWHTFVNLRSLKAAPRHEDDLRWLTCALSSLSQYRSLEDLAVDSLNSLLTTLMWSTLQRP</sequence>